<keyword evidence="1" id="KW-0812">Transmembrane</keyword>
<reference evidence="2 3" key="2">
    <citation type="journal article" date="2013" name="Environ. Sci. Technol.">
        <title>The 4-tert-butylphenol-utilizing bacterium Sphingobium fuliginis OMI can degrade bisphenols via phenolic ring hydroxylation and meta-cleavage pathway.</title>
        <authorList>
            <person name="Ogata Y."/>
            <person name="Goda S."/>
            <person name="Toyama T."/>
            <person name="Sei K."/>
            <person name="Ike M."/>
        </authorList>
    </citation>
    <scope>NUCLEOTIDE SEQUENCE [LARGE SCALE GENOMIC DNA]</scope>
    <source>
        <strain evidence="2 3">OMI</strain>
    </source>
</reference>
<proteinExistence type="predicted"/>
<dbReference type="AlphaFoldDB" id="A0A292ZP31"/>
<reference evidence="2 3" key="1">
    <citation type="journal article" date="2013" name="Biodegradation">
        <title>Occurrence of 4-tert-butylphenol (4-t-BP) biodegradation in an aquatic sample caused by the presence of Spirodela polyrrhiza and isolation of a 4-t-BP-utilizing bacterium.</title>
        <authorList>
            <person name="Ogata Y."/>
            <person name="Toyama T."/>
            <person name="Yu N."/>
            <person name="Wang X."/>
            <person name="Sei K."/>
            <person name="Ike M."/>
        </authorList>
    </citation>
    <scope>NUCLEOTIDE SEQUENCE [LARGE SCALE GENOMIC DNA]</scope>
    <source>
        <strain evidence="2 3">OMI</strain>
    </source>
</reference>
<evidence type="ECO:0000313" key="3">
    <source>
        <dbReference type="Proteomes" id="UP000221538"/>
    </source>
</evidence>
<evidence type="ECO:0000256" key="1">
    <source>
        <dbReference type="SAM" id="Phobius"/>
    </source>
</evidence>
<organism evidence="2 3">
    <name type="scientific">Sphingobium fuliginis (strain ATCC 27551)</name>
    <dbReference type="NCBI Taxonomy" id="336203"/>
    <lineage>
        <taxon>Bacteria</taxon>
        <taxon>Pseudomonadati</taxon>
        <taxon>Pseudomonadota</taxon>
        <taxon>Alphaproteobacteria</taxon>
        <taxon>Sphingomonadales</taxon>
        <taxon>Sphingomonadaceae</taxon>
        <taxon>Sphingobium</taxon>
    </lineage>
</organism>
<evidence type="ECO:0000313" key="2">
    <source>
        <dbReference type="EMBL" id="GAY24754.1"/>
    </source>
</evidence>
<feature type="transmembrane region" description="Helical" evidence="1">
    <location>
        <begin position="25"/>
        <end position="43"/>
    </location>
</feature>
<comment type="caution">
    <text evidence="2">The sequence shown here is derived from an EMBL/GenBank/DDBJ whole genome shotgun (WGS) entry which is preliminary data.</text>
</comment>
<keyword evidence="1" id="KW-0472">Membrane</keyword>
<keyword evidence="1" id="KW-1133">Transmembrane helix</keyword>
<protein>
    <submittedName>
        <fullName evidence="2">Uncharacterized protein</fullName>
    </submittedName>
</protein>
<name>A0A292ZP31_SPHSA</name>
<gene>
    <name evidence="2" type="ORF">SFOMI_5339</name>
</gene>
<dbReference type="EMBL" id="BEWI01000034">
    <property type="protein sequence ID" value="GAY24754.1"/>
    <property type="molecule type" value="Genomic_DNA"/>
</dbReference>
<dbReference type="Proteomes" id="UP000221538">
    <property type="component" value="Unassembled WGS sequence"/>
</dbReference>
<sequence length="44" mass="4964">MTQDEFDPLQPNQIGDGDETTAQRIGYAIAYLIAFSCVAYFIYI</sequence>
<accession>A0A292ZP31</accession>